<dbReference type="Proteomes" id="UP000276133">
    <property type="component" value="Unassembled WGS sequence"/>
</dbReference>
<protein>
    <submittedName>
        <fullName evidence="1">Uncharacterized protein</fullName>
    </submittedName>
</protein>
<evidence type="ECO:0000313" key="1">
    <source>
        <dbReference type="EMBL" id="RNA09046.1"/>
    </source>
</evidence>
<proteinExistence type="predicted"/>
<sequence>MVQKKKKKSKIFKLTRTGLFDNIFEYYMSVTSNSRLAYINGSCQNYPCRLLACCRCEAAKYKLPDPNKSNSNATLSTVRTPSTLKITICACFSITMLCQPPSISAECLPILVATCPPKLNINSPPADK</sequence>
<comment type="caution">
    <text evidence="1">The sequence shown here is derived from an EMBL/GenBank/DDBJ whole genome shotgun (WGS) entry which is preliminary data.</text>
</comment>
<name>A0A3M7QC96_BRAPC</name>
<evidence type="ECO:0000313" key="2">
    <source>
        <dbReference type="Proteomes" id="UP000276133"/>
    </source>
</evidence>
<organism evidence="1 2">
    <name type="scientific">Brachionus plicatilis</name>
    <name type="common">Marine rotifer</name>
    <name type="synonym">Brachionus muelleri</name>
    <dbReference type="NCBI Taxonomy" id="10195"/>
    <lineage>
        <taxon>Eukaryota</taxon>
        <taxon>Metazoa</taxon>
        <taxon>Spiralia</taxon>
        <taxon>Gnathifera</taxon>
        <taxon>Rotifera</taxon>
        <taxon>Eurotatoria</taxon>
        <taxon>Monogononta</taxon>
        <taxon>Pseudotrocha</taxon>
        <taxon>Ploima</taxon>
        <taxon>Brachionidae</taxon>
        <taxon>Brachionus</taxon>
    </lineage>
</organism>
<dbReference type="AlphaFoldDB" id="A0A3M7QC96"/>
<dbReference type="EMBL" id="REGN01006561">
    <property type="protein sequence ID" value="RNA09046.1"/>
    <property type="molecule type" value="Genomic_DNA"/>
</dbReference>
<reference evidence="1 2" key="1">
    <citation type="journal article" date="2018" name="Sci. Rep.">
        <title>Genomic signatures of local adaptation to the degree of environmental predictability in rotifers.</title>
        <authorList>
            <person name="Franch-Gras L."/>
            <person name="Hahn C."/>
            <person name="Garcia-Roger E.M."/>
            <person name="Carmona M.J."/>
            <person name="Serra M."/>
            <person name="Gomez A."/>
        </authorList>
    </citation>
    <scope>NUCLEOTIDE SEQUENCE [LARGE SCALE GENOMIC DNA]</scope>
    <source>
        <strain evidence="1">HYR1</strain>
    </source>
</reference>
<accession>A0A3M7QC96</accession>
<keyword evidence="2" id="KW-1185">Reference proteome</keyword>
<gene>
    <name evidence="1" type="ORF">BpHYR1_039697</name>
</gene>